<dbReference type="PANTHER" id="PTHR33529">
    <property type="entry name" value="SLR0882 PROTEIN-RELATED"/>
    <property type="match status" value="1"/>
</dbReference>
<evidence type="ECO:0000256" key="6">
    <source>
        <dbReference type="SAM" id="Coils"/>
    </source>
</evidence>
<keyword evidence="6" id="KW-0175">Coiled coil</keyword>
<feature type="coiled-coil region" evidence="6">
    <location>
        <begin position="242"/>
        <end position="269"/>
    </location>
</feature>
<feature type="transmembrane region" description="Helical" evidence="7">
    <location>
        <begin position="94"/>
        <end position="114"/>
    </location>
</feature>
<keyword evidence="9" id="KW-1185">Reference proteome</keyword>
<name>A0ABX1VI76_9PLAN</name>
<reference evidence="8 9" key="1">
    <citation type="journal article" date="2020" name="Syst. Appl. Microbiol.">
        <title>Alienimonas chondri sp. nov., a novel planctomycete isolated from the biofilm of the red alga Chondrus crispus.</title>
        <authorList>
            <person name="Vitorino I."/>
            <person name="Albuquerque L."/>
            <person name="Wiegand S."/>
            <person name="Kallscheuer N."/>
            <person name="da Costa M.S."/>
            <person name="Lobo-da-Cunha A."/>
            <person name="Jogler C."/>
            <person name="Lage O.M."/>
        </authorList>
    </citation>
    <scope>NUCLEOTIDE SEQUENCE [LARGE SCALE GENOMIC DNA]</scope>
    <source>
        <strain evidence="8 9">LzC2</strain>
    </source>
</reference>
<evidence type="ECO:0000256" key="1">
    <source>
        <dbReference type="ARBA" id="ARBA00004651"/>
    </source>
</evidence>
<dbReference type="Pfam" id="PF03739">
    <property type="entry name" value="LptF_LptG"/>
    <property type="match status" value="2"/>
</dbReference>
<accession>A0ABX1VI76</accession>
<evidence type="ECO:0000256" key="5">
    <source>
        <dbReference type="ARBA" id="ARBA00023136"/>
    </source>
</evidence>
<evidence type="ECO:0000256" key="3">
    <source>
        <dbReference type="ARBA" id="ARBA00022692"/>
    </source>
</evidence>
<gene>
    <name evidence="8" type="ORF">LzC2_36930</name>
</gene>
<dbReference type="Proteomes" id="UP000609651">
    <property type="component" value="Unassembled WGS sequence"/>
</dbReference>
<evidence type="ECO:0000256" key="7">
    <source>
        <dbReference type="SAM" id="Phobius"/>
    </source>
</evidence>
<keyword evidence="5 7" id="KW-0472">Membrane</keyword>
<evidence type="ECO:0008006" key="10">
    <source>
        <dbReference type="Google" id="ProtNLM"/>
    </source>
</evidence>
<organism evidence="8 9">
    <name type="scientific">Alienimonas chondri</name>
    <dbReference type="NCBI Taxonomy" id="2681879"/>
    <lineage>
        <taxon>Bacteria</taxon>
        <taxon>Pseudomonadati</taxon>
        <taxon>Planctomycetota</taxon>
        <taxon>Planctomycetia</taxon>
        <taxon>Planctomycetales</taxon>
        <taxon>Planctomycetaceae</taxon>
        <taxon>Alienimonas</taxon>
    </lineage>
</organism>
<comment type="caution">
    <text evidence="8">The sequence shown here is derived from an EMBL/GenBank/DDBJ whole genome shotgun (WGS) entry which is preliminary data.</text>
</comment>
<keyword evidence="3 7" id="KW-0812">Transmembrane</keyword>
<feature type="transmembrane region" description="Helical" evidence="7">
    <location>
        <begin position="308"/>
        <end position="325"/>
    </location>
</feature>
<evidence type="ECO:0000313" key="9">
    <source>
        <dbReference type="Proteomes" id="UP000609651"/>
    </source>
</evidence>
<protein>
    <recommendedName>
        <fullName evidence="10">Lipopolysaccharide export system permease protein LptF</fullName>
    </recommendedName>
</protein>
<proteinExistence type="predicted"/>
<dbReference type="InterPro" id="IPR005495">
    <property type="entry name" value="LptG/LptF_permease"/>
</dbReference>
<dbReference type="EMBL" id="WTPX01000171">
    <property type="protein sequence ID" value="NNJ27588.1"/>
    <property type="molecule type" value="Genomic_DNA"/>
</dbReference>
<feature type="transmembrane region" description="Helical" evidence="7">
    <location>
        <begin position="332"/>
        <end position="350"/>
    </location>
</feature>
<feature type="transmembrane region" description="Helical" evidence="7">
    <location>
        <begin position="370"/>
        <end position="387"/>
    </location>
</feature>
<dbReference type="PANTHER" id="PTHR33529:SF6">
    <property type="entry name" value="YJGP_YJGQ FAMILY PERMEASE"/>
    <property type="match status" value="1"/>
</dbReference>
<feature type="transmembrane region" description="Helical" evidence="7">
    <location>
        <begin position="52"/>
        <end position="74"/>
    </location>
</feature>
<comment type="subcellular location">
    <subcellularLocation>
        <location evidence="1">Cell membrane</location>
        <topology evidence="1">Multi-pass membrane protein</topology>
    </subcellularLocation>
</comment>
<keyword evidence="2" id="KW-1003">Cell membrane</keyword>
<evidence type="ECO:0000256" key="2">
    <source>
        <dbReference type="ARBA" id="ARBA00022475"/>
    </source>
</evidence>
<feature type="transmembrane region" description="Helical" evidence="7">
    <location>
        <begin position="12"/>
        <end position="32"/>
    </location>
</feature>
<sequence length="390" mass="43325">MRLIQRAILWELLRVFGFLLAVLTVLLVFVGVVQQASEQGLGAEQIAQILPYIVPSLMPFTIPATLLLSVCIVYGRMGGDQEIIAAKAAGAHVFTLLSPAFLLAAVLSVSSFVLTDRVIPWAMHNIQVIVSDAMEDLFLDFLRTTNRFKDSEKGLMITARRVEGKTLIGPQFRYAPPGRSPVTVTAERATVQFDLEKGLILVEMHNGLLQSSGKVHGWFEHEVRSFPLGDQNEDTKPRHLSTTDLFEQLERLKENRAALERHAAAVAALDLILGELPRPDRLAPEPPPPVKLKILEYKVEAEIYSRPAMSASCLFFALIGGTFSIKMGRSSFLTTFMICFVPILLVYYPITLGMMNLAKHGDADPRWCVWVGNVLIGLWGAITLRQVSRF</sequence>
<evidence type="ECO:0000313" key="8">
    <source>
        <dbReference type="EMBL" id="NNJ27588.1"/>
    </source>
</evidence>
<evidence type="ECO:0000256" key="4">
    <source>
        <dbReference type="ARBA" id="ARBA00022989"/>
    </source>
</evidence>
<keyword evidence="4 7" id="KW-1133">Transmembrane helix</keyword>